<evidence type="ECO:0000256" key="3">
    <source>
        <dbReference type="SAM" id="MobiDB-lite"/>
    </source>
</evidence>
<keyword evidence="4" id="KW-0472">Membrane</keyword>
<dbReference type="Gene3D" id="1.20.58.70">
    <property type="match status" value="1"/>
</dbReference>
<dbReference type="GeneID" id="37006201"/>
<keyword evidence="4" id="KW-0812">Transmembrane</keyword>
<dbReference type="GO" id="GO:0031201">
    <property type="term" value="C:SNARE complex"/>
    <property type="evidence" value="ECO:0007669"/>
    <property type="project" value="TreeGrafter"/>
</dbReference>
<dbReference type="Gene3D" id="1.20.5.110">
    <property type="match status" value="1"/>
</dbReference>
<dbReference type="SMART" id="SM00397">
    <property type="entry name" value="t_SNARE"/>
    <property type="match status" value="1"/>
</dbReference>
<dbReference type="GO" id="GO:0000149">
    <property type="term" value="F:SNARE binding"/>
    <property type="evidence" value="ECO:0007669"/>
    <property type="project" value="TreeGrafter"/>
</dbReference>
<comment type="caution">
    <text evidence="6">The sequence shown here is derived from an EMBL/GenBank/DDBJ whole genome shotgun (WGS) entry which is preliminary data.</text>
</comment>
<evidence type="ECO:0000256" key="4">
    <source>
        <dbReference type="SAM" id="Phobius"/>
    </source>
</evidence>
<name>A0A2V1AVM2_9ASCO</name>
<dbReference type="Proteomes" id="UP000244309">
    <property type="component" value="Unassembled WGS sequence"/>
</dbReference>
<reference evidence="6 7" key="1">
    <citation type="submission" date="2017-12" db="EMBL/GenBank/DDBJ databases">
        <title>Genome Sequence of a Multidrug-Resistant Candida haemulonii Isolate from a Patient with Chronic Leg Ulcers in Israel.</title>
        <authorList>
            <person name="Chow N.A."/>
            <person name="Gade L."/>
            <person name="Batra D."/>
            <person name="Rowe L.A."/>
            <person name="Ben-Ami R."/>
            <person name="Loparev V.N."/>
            <person name="Litvintseva A.P."/>
        </authorList>
    </citation>
    <scope>NUCLEOTIDE SEQUENCE [LARGE SCALE GENOMIC DNA]</scope>
    <source>
        <strain evidence="6 7">B11899</strain>
    </source>
</reference>
<dbReference type="Pfam" id="PF14523">
    <property type="entry name" value="Syntaxin_2"/>
    <property type="match status" value="1"/>
</dbReference>
<dbReference type="EMBL" id="PKFO01000005">
    <property type="protein sequence ID" value="PVH21875.1"/>
    <property type="molecule type" value="Genomic_DNA"/>
</dbReference>
<comment type="similarity">
    <text evidence="1">Belongs to the syntaxin family.</text>
</comment>
<evidence type="ECO:0000313" key="7">
    <source>
        <dbReference type="Proteomes" id="UP000244309"/>
    </source>
</evidence>
<organism evidence="6 7">
    <name type="scientific">Candidozyma haemuli</name>
    <dbReference type="NCBI Taxonomy" id="45357"/>
    <lineage>
        <taxon>Eukaryota</taxon>
        <taxon>Fungi</taxon>
        <taxon>Dikarya</taxon>
        <taxon>Ascomycota</taxon>
        <taxon>Saccharomycotina</taxon>
        <taxon>Pichiomycetes</taxon>
        <taxon>Metschnikowiaceae</taxon>
        <taxon>Candidozyma</taxon>
    </lineage>
</organism>
<dbReference type="GO" id="GO:0005484">
    <property type="term" value="F:SNAP receptor activity"/>
    <property type="evidence" value="ECO:0007669"/>
    <property type="project" value="TreeGrafter"/>
</dbReference>
<evidence type="ECO:0000256" key="1">
    <source>
        <dbReference type="ARBA" id="ARBA00009063"/>
    </source>
</evidence>
<feature type="transmembrane region" description="Helical" evidence="4">
    <location>
        <begin position="248"/>
        <end position="268"/>
    </location>
</feature>
<dbReference type="PANTHER" id="PTHR19957:SF418">
    <property type="entry name" value="SNAP RECEPTOR"/>
    <property type="match status" value="1"/>
</dbReference>
<feature type="compositionally biased region" description="Low complexity" evidence="3">
    <location>
        <begin position="149"/>
        <end position="164"/>
    </location>
</feature>
<dbReference type="SUPFAM" id="SSF47661">
    <property type="entry name" value="t-snare proteins"/>
    <property type="match status" value="1"/>
</dbReference>
<feature type="region of interest" description="Disordered" evidence="3">
    <location>
        <begin position="143"/>
        <end position="164"/>
    </location>
</feature>
<dbReference type="CDD" id="cd15840">
    <property type="entry name" value="SNARE_Qa"/>
    <property type="match status" value="1"/>
</dbReference>
<dbReference type="FunFam" id="1.20.5.110:FF:000059">
    <property type="entry name" value="Related to syntaxin 12"/>
    <property type="match status" value="1"/>
</dbReference>
<proteinExistence type="inferred from homology"/>
<dbReference type="AlphaFoldDB" id="A0A2V1AVM2"/>
<dbReference type="InterPro" id="IPR045242">
    <property type="entry name" value="Syntaxin"/>
</dbReference>
<dbReference type="GO" id="GO:0012505">
    <property type="term" value="C:endomembrane system"/>
    <property type="evidence" value="ECO:0007669"/>
    <property type="project" value="TreeGrafter"/>
</dbReference>
<dbReference type="GO" id="GO:0006906">
    <property type="term" value="P:vesicle fusion"/>
    <property type="evidence" value="ECO:0007669"/>
    <property type="project" value="TreeGrafter"/>
</dbReference>
<dbReference type="InterPro" id="IPR000727">
    <property type="entry name" value="T_SNARE_dom"/>
</dbReference>
<dbReference type="InterPro" id="IPR006011">
    <property type="entry name" value="Syntaxin_N"/>
</dbReference>
<protein>
    <recommendedName>
        <fullName evidence="5">t-SNARE coiled-coil homology domain-containing protein</fullName>
    </recommendedName>
</protein>
<keyword evidence="2" id="KW-0175">Coiled coil</keyword>
<evidence type="ECO:0000313" key="6">
    <source>
        <dbReference type="EMBL" id="PVH21875.1"/>
    </source>
</evidence>
<dbReference type="PANTHER" id="PTHR19957">
    <property type="entry name" value="SYNTAXIN"/>
    <property type="match status" value="1"/>
</dbReference>
<dbReference type="GO" id="GO:0048278">
    <property type="term" value="P:vesicle docking"/>
    <property type="evidence" value="ECO:0007669"/>
    <property type="project" value="TreeGrafter"/>
</dbReference>
<keyword evidence="7" id="KW-1185">Reference proteome</keyword>
<dbReference type="InterPro" id="IPR010989">
    <property type="entry name" value="SNARE"/>
</dbReference>
<dbReference type="PROSITE" id="PS50192">
    <property type="entry name" value="T_SNARE"/>
    <property type="match status" value="1"/>
</dbReference>
<feature type="domain" description="T-SNARE coiled-coil homology" evidence="5">
    <location>
        <begin position="176"/>
        <end position="238"/>
    </location>
</feature>
<keyword evidence="4" id="KW-1133">Transmembrane helix</keyword>
<dbReference type="VEuPathDB" id="FungiDB:CXQ85_000870"/>
<gene>
    <name evidence="6" type="ORF">CXQ85_000870</name>
</gene>
<dbReference type="GO" id="GO:0006886">
    <property type="term" value="P:intracellular protein transport"/>
    <property type="evidence" value="ECO:0007669"/>
    <property type="project" value="TreeGrafter"/>
</dbReference>
<evidence type="ECO:0000256" key="2">
    <source>
        <dbReference type="SAM" id="Coils"/>
    </source>
</evidence>
<sequence length="269" mass="30578">MSFANYDIEAQKPAPGAKNGSPPSEIDQIVSSTSSQVQTFGSLISQFNSQRRLVGSKRDGAQLREKLDLLQTKISDLDSAISVLIMNINKAMESSLEVSERQVMQKERLSSDYNDLHRNFRSASDSYNEKKLTVPLRQVSEETPLLKESQSQPQQQQQQQQLQQDEIDQTELQYHLLLTEERNREIDQVTESVREVNSIFKDLGTLVNQQGEQLDTIEENVQQLHGNTQQASRELHKAHEYQKRKSKWSCILLVALMVVVLVVVLAVVS</sequence>
<accession>A0A2V1AVM2</accession>
<dbReference type="STRING" id="45357.A0A2V1AVM2"/>
<dbReference type="GO" id="GO:0006896">
    <property type="term" value="P:Golgi to vacuole transport"/>
    <property type="evidence" value="ECO:0007669"/>
    <property type="project" value="TreeGrafter"/>
</dbReference>
<dbReference type="RefSeq" id="XP_025342815.1">
    <property type="nucleotide sequence ID" value="XM_025484600.1"/>
</dbReference>
<feature type="coiled-coil region" evidence="2">
    <location>
        <begin position="207"/>
        <end position="234"/>
    </location>
</feature>
<feature type="region of interest" description="Disordered" evidence="3">
    <location>
        <begin position="1"/>
        <end position="24"/>
    </location>
</feature>
<dbReference type="OrthoDB" id="364348at2759"/>
<dbReference type="Pfam" id="PF05739">
    <property type="entry name" value="SNARE"/>
    <property type="match status" value="1"/>
</dbReference>
<evidence type="ECO:0000259" key="5">
    <source>
        <dbReference type="PROSITE" id="PS50192"/>
    </source>
</evidence>